<dbReference type="Proteomes" id="UP000663866">
    <property type="component" value="Unassembled WGS sequence"/>
</dbReference>
<evidence type="ECO:0000313" key="5">
    <source>
        <dbReference type="Proteomes" id="UP000663842"/>
    </source>
</evidence>
<evidence type="ECO:0000313" key="6">
    <source>
        <dbReference type="Proteomes" id="UP000663866"/>
    </source>
</evidence>
<feature type="compositionally biased region" description="Polar residues" evidence="1">
    <location>
        <begin position="658"/>
        <end position="667"/>
    </location>
</feature>
<dbReference type="PROSITE" id="PS50238">
    <property type="entry name" value="RHOGAP"/>
    <property type="match status" value="1"/>
</dbReference>
<accession>A0A819FPY7</accession>
<dbReference type="InterPro" id="IPR000198">
    <property type="entry name" value="RhoGAP_dom"/>
</dbReference>
<dbReference type="SMART" id="SM00324">
    <property type="entry name" value="RhoGAP"/>
    <property type="match status" value="1"/>
</dbReference>
<feature type="region of interest" description="Disordered" evidence="1">
    <location>
        <begin position="814"/>
        <end position="856"/>
    </location>
</feature>
<evidence type="ECO:0000259" key="2">
    <source>
        <dbReference type="PROSITE" id="PS50238"/>
    </source>
</evidence>
<dbReference type="GO" id="GO:0007165">
    <property type="term" value="P:signal transduction"/>
    <property type="evidence" value="ECO:0007669"/>
    <property type="project" value="InterPro"/>
</dbReference>
<dbReference type="AlphaFoldDB" id="A0A819FPY7"/>
<dbReference type="EMBL" id="CAJOBG010000483">
    <property type="protein sequence ID" value="CAF3820389.1"/>
    <property type="molecule type" value="Genomic_DNA"/>
</dbReference>
<evidence type="ECO:0000313" key="4">
    <source>
        <dbReference type="EMBL" id="CAF3872426.1"/>
    </source>
</evidence>
<feature type="compositionally biased region" description="Low complexity" evidence="1">
    <location>
        <begin position="385"/>
        <end position="395"/>
    </location>
</feature>
<dbReference type="InterPro" id="IPR047887">
    <property type="entry name" value="ARHGAP20_PH"/>
</dbReference>
<comment type="caution">
    <text evidence="4">The sequence shown here is derived from an EMBL/GenBank/DDBJ whole genome shotgun (WGS) entry which is preliminary data.</text>
</comment>
<name>A0A819FPY7_9BILA</name>
<feature type="compositionally biased region" description="Polar residues" evidence="1">
    <location>
        <begin position="986"/>
        <end position="995"/>
    </location>
</feature>
<dbReference type="Gene3D" id="1.10.555.10">
    <property type="entry name" value="Rho GTPase activation protein"/>
    <property type="match status" value="1"/>
</dbReference>
<feature type="region of interest" description="Disordered" evidence="1">
    <location>
        <begin position="737"/>
        <end position="763"/>
    </location>
</feature>
<dbReference type="Proteomes" id="UP000663842">
    <property type="component" value="Unassembled WGS sequence"/>
</dbReference>
<dbReference type="Pfam" id="PF00620">
    <property type="entry name" value="RhoGAP"/>
    <property type="match status" value="1"/>
</dbReference>
<dbReference type="EMBL" id="CAJOBF010000807">
    <property type="protein sequence ID" value="CAF3872426.1"/>
    <property type="molecule type" value="Genomic_DNA"/>
</dbReference>
<proteinExistence type="predicted"/>
<gene>
    <name evidence="3" type="ORF">OVN521_LOCUS5011</name>
    <name evidence="4" type="ORF">UXM345_LOCUS9008</name>
</gene>
<evidence type="ECO:0000256" key="1">
    <source>
        <dbReference type="SAM" id="MobiDB-lite"/>
    </source>
</evidence>
<dbReference type="Pfam" id="PF22286">
    <property type="entry name" value="RHG20_PH"/>
    <property type="match status" value="1"/>
</dbReference>
<protein>
    <recommendedName>
        <fullName evidence="2">Rho-GAP domain-containing protein</fullName>
    </recommendedName>
</protein>
<feature type="region of interest" description="Disordered" evidence="1">
    <location>
        <begin position="635"/>
        <end position="672"/>
    </location>
</feature>
<keyword evidence="6" id="KW-1185">Reference proteome</keyword>
<feature type="region of interest" description="Disordered" evidence="1">
    <location>
        <begin position="373"/>
        <end position="409"/>
    </location>
</feature>
<feature type="region of interest" description="Disordered" evidence="1">
    <location>
        <begin position="876"/>
        <end position="900"/>
    </location>
</feature>
<feature type="region of interest" description="Disordered" evidence="1">
    <location>
        <begin position="964"/>
        <end position="1015"/>
    </location>
</feature>
<reference evidence="4" key="1">
    <citation type="submission" date="2021-02" db="EMBL/GenBank/DDBJ databases">
        <authorList>
            <person name="Nowell W R."/>
        </authorList>
    </citation>
    <scope>NUCLEOTIDE SEQUENCE</scope>
</reference>
<dbReference type="PANTHER" id="PTHR23179:SF3">
    <property type="entry name" value="RHO GTPASE-ACTIVATING PROTEIN 20"/>
    <property type="match status" value="1"/>
</dbReference>
<evidence type="ECO:0000313" key="3">
    <source>
        <dbReference type="EMBL" id="CAF3820389.1"/>
    </source>
</evidence>
<dbReference type="GO" id="GO:0005096">
    <property type="term" value="F:GTPase activator activity"/>
    <property type="evidence" value="ECO:0007669"/>
    <property type="project" value="TreeGrafter"/>
</dbReference>
<sequence length="1156" mass="132526">MNNQLDDHIHTDVRLRKKSRESHPLTRKSRSISRYFLGSKHSSIDLTAHDTDITRCLTSFGIFDSYDLWASVTLFRDYRTCRRLFILTNKNELIVGKTNQKRSLLKIKYRIDLNRVWLYTNIENLNESIVSEITPLTYYDYHRTLILGWPLVENFLVEFDSKDIRDIWYTRIQSNLNFWWQLNNSNFEHVRIVIDQNQECDQNNNTTSFLIRKVINIRPQETVRDLIKKCIDACHLRDACVDNYILFALNDSSTMSSTQSSININQLVNSSPQSNQTQLIPLIAMRSKSLEIVYDRHRRQPGHEYPYAIKMKHLKPSNQTSFDGDDRSSLHSAATMYSNHNTSTTSLNNISMNSHDFELRKRDVENQNKKHRFFHKRKTKDHSSKSSVQQQQQYSDDYHSSSTATPLRTKSSNQFFGQTFDELIKKYNNQIPPVIQQLLEVLYYKGPDTTGIFRKVANTRSVKDAIDKIERNVLLPNEDLHPILAAGIFKHFLRTLPEPVFNTIQYDNWKKCLRLPAIQEKISFARKSILSTLSESNHLLLKGLICILYRISQNSDTNGMNAFNLGLCVSNSLFKTESTTIASGKQEADVMSSIVEFLILNCTSLFGSDVTTCIPDKHIIVHHIPNLTRPTASSIESLDEVESSPHVPIVNRSRDSGLATSDQPFNDDSSEISEHFRRHTSAIRAIPPNWTTSIACGTGTVLSSIIIPTTILSLSRYRNSKNLYKPSKQFMERDKLTNDTTDDSDHDEFNGTIGDSSVRSSTTTVNNISIGKIKRSKPILRHSSLGNNEYYQKYQQQLTKEAKRVTANDVKRASSLKQFHHGSDEADDDDEQNKTLNAHTNNNSNNNNNSIKRKTSINTKKNEQILTSTPVINRRNLTNERRSKLVKSKTTNSDEESMTTRSIQLEQQDLDLTTEPLSTINQRYTNISATRSASFNIATTAKKFDSPSSSLLVAQPLQTCLSIDRHTRQPTSTTDGRSRHNGPLAATTNQIYATSRNEHHSQTNTNASTKSERDRTFIHHSDCRPFKLGTAIQMKPIDDILLSSNGRCRPCHRQNALRYKAIDKELHSERQSRQSTPIPTNKSRLYSNEHPPTNITRYQSIERRVTTPTVQPTKPLTFDINDELRSSDISWSVREKAKLFEHINHKKLSTGRENYV</sequence>
<dbReference type="PANTHER" id="PTHR23179">
    <property type="entry name" value="T-CELL ACTIVATION RHO GTPASE ACTIVATING PROTEIN-RELATED"/>
    <property type="match status" value="1"/>
</dbReference>
<feature type="compositionally biased region" description="Polar residues" evidence="1">
    <location>
        <begin position="1073"/>
        <end position="1093"/>
    </location>
</feature>
<dbReference type="InterPro" id="IPR008936">
    <property type="entry name" value="Rho_GTPase_activation_prot"/>
</dbReference>
<feature type="region of interest" description="Disordered" evidence="1">
    <location>
        <begin position="1064"/>
        <end position="1093"/>
    </location>
</feature>
<feature type="compositionally biased region" description="Low complexity" evidence="1">
    <location>
        <begin position="834"/>
        <end position="850"/>
    </location>
</feature>
<dbReference type="SUPFAM" id="SSF48350">
    <property type="entry name" value="GTPase activation domain, GAP"/>
    <property type="match status" value="1"/>
</dbReference>
<feature type="domain" description="Rho-GAP" evidence="2">
    <location>
        <begin position="418"/>
        <end position="606"/>
    </location>
</feature>
<organism evidence="4 5">
    <name type="scientific">Rotaria magnacalcarata</name>
    <dbReference type="NCBI Taxonomy" id="392030"/>
    <lineage>
        <taxon>Eukaryota</taxon>
        <taxon>Metazoa</taxon>
        <taxon>Spiralia</taxon>
        <taxon>Gnathifera</taxon>
        <taxon>Rotifera</taxon>
        <taxon>Eurotatoria</taxon>
        <taxon>Bdelloidea</taxon>
        <taxon>Philodinida</taxon>
        <taxon>Philodinidae</taxon>
        <taxon>Rotaria</taxon>
    </lineage>
</organism>